<sequence>MKKDLREVYQVATVFIGTIVGAGLASGKEITQFFTAYGYKSLMGILICGIMYVFIGSLISDISLKHNLRSYNDLIRTVSPGFLGLVTDIITGFFLLSGSSIILAGSGALIHQYFGISNWIGTMLMVILSILVLLKDTDGLIKINSFIVPSLVTVIIITFLLYILFYSNYKTIIYDLKVVPFEKRPWIISCLLYCGFNLLSCSGVLVPLSTEVKNKSNMRKGILIGSIVLTILCLFLNIMLMLNKPYIYQYEIPLLYIANRFGKPLQIMILIIIWFEMFSTEVSNIYSISKSLEQKLNITFNNCIFIVMLIAIPISKIGFSRLITILYPAFGVISLIFIGQLIYFSIKPTKFKKY</sequence>
<dbReference type="Proteomes" id="UP000254664">
    <property type="component" value="Unassembled WGS sequence"/>
</dbReference>
<gene>
    <name evidence="2" type="ORF">NCTC9836_02796</name>
</gene>
<feature type="transmembrane region" description="Helical" evidence="1">
    <location>
        <begin position="221"/>
        <end position="242"/>
    </location>
</feature>
<protein>
    <submittedName>
        <fullName evidence="2">Membrane protein</fullName>
    </submittedName>
</protein>
<feature type="transmembrane region" description="Helical" evidence="1">
    <location>
        <begin position="186"/>
        <end position="209"/>
    </location>
</feature>
<name>A0A381JAW3_9CLOT</name>
<keyword evidence="1" id="KW-0812">Transmembrane</keyword>
<feature type="transmembrane region" description="Helical" evidence="1">
    <location>
        <begin position="254"/>
        <end position="275"/>
    </location>
</feature>
<feature type="transmembrane region" description="Helical" evidence="1">
    <location>
        <begin position="296"/>
        <end position="319"/>
    </location>
</feature>
<reference evidence="2 3" key="1">
    <citation type="submission" date="2018-06" db="EMBL/GenBank/DDBJ databases">
        <authorList>
            <consortium name="Pathogen Informatics"/>
            <person name="Doyle S."/>
        </authorList>
    </citation>
    <scope>NUCLEOTIDE SEQUENCE [LARGE SCALE GENOMIC DNA]</scope>
    <source>
        <strain evidence="2 3">NCTC9836</strain>
    </source>
</reference>
<feature type="transmembrane region" description="Helical" evidence="1">
    <location>
        <begin position="81"/>
        <end position="110"/>
    </location>
</feature>
<dbReference type="PANTHER" id="PTHR37814">
    <property type="entry name" value="CONSERVED MEMBRANE PROTEIN"/>
    <property type="match status" value="1"/>
</dbReference>
<evidence type="ECO:0000313" key="2">
    <source>
        <dbReference type="EMBL" id="SUY48394.1"/>
    </source>
</evidence>
<feature type="transmembrane region" description="Helical" evidence="1">
    <location>
        <begin position="116"/>
        <end position="134"/>
    </location>
</feature>
<feature type="transmembrane region" description="Helical" evidence="1">
    <location>
        <begin position="325"/>
        <end position="346"/>
    </location>
</feature>
<evidence type="ECO:0000256" key="1">
    <source>
        <dbReference type="SAM" id="Phobius"/>
    </source>
</evidence>
<dbReference type="PANTHER" id="PTHR37814:SF1">
    <property type="entry name" value="MEMBRANE PROTEIN"/>
    <property type="match status" value="1"/>
</dbReference>
<proteinExistence type="predicted"/>
<feature type="transmembrane region" description="Helical" evidence="1">
    <location>
        <begin position="146"/>
        <end position="166"/>
    </location>
</feature>
<keyword evidence="1" id="KW-1133">Transmembrane helix</keyword>
<organism evidence="2 3">
    <name type="scientific">Clostridium putrefaciens</name>
    <dbReference type="NCBI Taxonomy" id="99675"/>
    <lineage>
        <taxon>Bacteria</taxon>
        <taxon>Bacillati</taxon>
        <taxon>Bacillota</taxon>
        <taxon>Clostridia</taxon>
        <taxon>Eubacteriales</taxon>
        <taxon>Clostridiaceae</taxon>
        <taxon>Clostridium</taxon>
    </lineage>
</organism>
<keyword evidence="1" id="KW-0472">Membrane</keyword>
<accession>A0A381JAW3</accession>
<dbReference type="AlphaFoldDB" id="A0A381JAW3"/>
<dbReference type="EMBL" id="UFWZ01000001">
    <property type="protein sequence ID" value="SUY48394.1"/>
    <property type="molecule type" value="Genomic_DNA"/>
</dbReference>
<keyword evidence="3" id="KW-1185">Reference proteome</keyword>
<dbReference type="InterPro" id="IPR038728">
    <property type="entry name" value="YkvI-like"/>
</dbReference>
<evidence type="ECO:0000313" key="3">
    <source>
        <dbReference type="Proteomes" id="UP000254664"/>
    </source>
</evidence>
<dbReference type="RefSeq" id="WP_115642216.1">
    <property type="nucleotide sequence ID" value="NZ_UFWZ01000001.1"/>
</dbReference>
<feature type="transmembrane region" description="Helical" evidence="1">
    <location>
        <begin position="37"/>
        <end position="60"/>
    </location>
</feature>
<dbReference type="OrthoDB" id="4424890at2"/>